<dbReference type="AlphaFoldDB" id="A0A9P6Y8C4"/>
<dbReference type="GO" id="GO:0005758">
    <property type="term" value="C:mitochondrial intermembrane space"/>
    <property type="evidence" value="ECO:0007669"/>
    <property type="project" value="InterPro"/>
</dbReference>
<keyword evidence="3" id="KW-1185">Reference proteome</keyword>
<name>A0A9P6Y8C4_9FUNG</name>
<dbReference type="Pfam" id="PF04707">
    <property type="entry name" value="PRELI"/>
    <property type="match status" value="1"/>
</dbReference>
<dbReference type="InterPro" id="IPR006797">
    <property type="entry name" value="PRELI/MSF1_dom"/>
</dbReference>
<dbReference type="EMBL" id="JAANIU010006445">
    <property type="protein sequence ID" value="KAG1541877.1"/>
    <property type="molecule type" value="Genomic_DNA"/>
</dbReference>
<dbReference type="PROSITE" id="PS50904">
    <property type="entry name" value="PRELI_MSF1"/>
    <property type="match status" value="1"/>
</dbReference>
<sequence>MKWFKSNHEFHYEWSLVSAANWQKYPNESCTHVAHVDVLSRTIDPETGLLTTERLITVKQNIPTLIKKILGSDSTQYVREVSTIDPRTKTLTMQSVNLTMSNLLKVEETIVYREHPDDQLKTLFTQQAIISAGNLVSVWSNMLEEFSLQRFKQNADVGRIGFNKVLERFVGMQS</sequence>
<evidence type="ECO:0000313" key="2">
    <source>
        <dbReference type="EMBL" id="KAG1541877.1"/>
    </source>
</evidence>
<feature type="domain" description="PRELI/MSF1" evidence="1">
    <location>
        <begin position="1"/>
        <end position="174"/>
    </location>
</feature>
<reference evidence="2 3" key="1">
    <citation type="journal article" date="2020" name="Microb. Genom.">
        <title>Genetic diversity of clinical and environmental Mucorales isolates obtained from an investigation of mucormycosis cases among solid organ transplant recipients.</title>
        <authorList>
            <person name="Nguyen M.H."/>
            <person name="Kaul D."/>
            <person name="Muto C."/>
            <person name="Cheng S.J."/>
            <person name="Richter R.A."/>
            <person name="Bruno V.M."/>
            <person name="Liu G."/>
            <person name="Beyhan S."/>
            <person name="Sundermann A.J."/>
            <person name="Mounaud S."/>
            <person name="Pasculle A.W."/>
            <person name="Nierman W.C."/>
            <person name="Driscoll E."/>
            <person name="Cumbie R."/>
            <person name="Clancy C.J."/>
            <person name="Dupont C.L."/>
        </authorList>
    </citation>
    <scope>NUCLEOTIDE SEQUENCE [LARGE SCALE GENOMIC DNA]</scope>
    <source>
        <strain evidence="2 3">GL24</strain>
    </source>
</reference>
<dbReference type="InterPro" id="IPR037365">
    <property type="entry name" value="Slowmo/Ups"/>
</dbReference>
<protein>
    <recommendedName>
        <fullName evidence="1">PRELI/MSF1 domain-containing protein</fullName>
    </recommendedName>
</protein>
<gene>
    <name evidence="2" type="ORF">G6F50_014175</name>
</gene>
<accession>A0A9P6Y8C4</accession>
<comment type="caution">
    <text evidence="2">The sequence shown here is derived from an EMBL/GenBank/DDBJ whole genome shotgun (WGS) entry which is preliminary data.</text>
</comment>
<dbReference type="PANTHER" id="PTHR11158">
    <property type="entry name" value="MSF1/PX19 RELATED"/>
    <property type="match status" value="1"/>
</dbReference>
<evidence type="ECO:0000313" key="3">
    <source>
        <dbReference type="Proteomes" id="UP000740926"/>
    </source>
</evidence>
<evidence type="ECO:0000259" key="1">
    <source>
        <dbReference type="PROSITE" id="PS50904"/>
    </source>
</evidence>
<dbReference type="Proteomes" id="UP000740926">
    <property type="component" value="Unassembled WGS sequence"/>
</dbReference>
<proteinExistence type="predicted"/>
<organism evidence="2 3">
    <name type="scientific">Rhizopus delemar</name>
    <dbReference type="NCBI Taxonomy" id="936053"/>
    <lineage>
        <taxon>Eukaryota</taxon>
        <taxon>Fungi</taxon>
        <taxon>Fungi incertae sedis</taxon>
        <taxon>Mucoromycota</taxon>
        <taxon>Mucoromycotina</taxon>
        <taxon>Mucoromycetes</taxon>
        <taxon>Mucorales</taxon>
        <taxon>Mucorineae</taxon>
        <taxon>Rhizopodaceae</taxon>
        <taxon>Rhizopus</taxon>
    </lineage>
</organism>